<dbReference type="PANTHER" id="PTHR46224:SF64">
    <property type="entry name" value="IQ MOTIF AND ANKYRIN REPEAT DOMAIN-CONTAINING PROTEIN 1"/>
    <property type="match status" value="1"/>
</dbReference>
<reference evidence="1" key="2">
    <citation type="journal article" date="2016" name="Fungal Biol.">
        <title>Ochratoxin A production by Penicillium thymicola.</title>
        <authorList>
            <person name="Nguyen H.D.T."/>
            <person name="McMullin D.R."/>
            <person name="Ponomareva E."/>
            <person name="Riley R."/>
            <person name="Pomraning K.R."/>
            <person name="Baker S.E."/>
            <person name="Seifert K.A."/>
        </authorList>
    </citation>
    <scope>NUCLEOTIDE SEQUENCE</scope>
    <source>
        <strain evidence="1">DAOM 180753</strain>
    </source>
</reference>
<evidence type="ECO:0008006" key="3">
    <source>
        <dbReference type="Google" id="ProtNLM"/>
    </source>
</evidence>
<dbReference type="AlphaFoldDB" id="A0AAI9T8D9"/>
<reference evidence="1" key="1">
    <citation type="submission" date="2015-06" db="EMBL/GenBank/DDBJ databases">
        <authorList>
            <person name="Nguyen H."/>
        </authorList>
    </citation>
    <scope>NUCLEOTIDE SEQUENCE</scope>
    <source>
        <strain evidence="1">DAOM 180753</strain>
    </source>
</reference>
<sequence>MSYLDKLPLELLFLITPNLDPFELFSLLSVCPHRGSYHDLRQGLYKSSHDSIVALIYGICAGRLDLIEQVPGLPWLLKNFDDYARYIEQSDEYGLLGNDEKEAESFAKINFGGYINPLILAINQRSNYSREGLEIVQFLLDNGAEPNVPGNFRRRFPIYIATEKQDLDTVSLLLERQASPNTFTFQHELLPLDVAVERNHIGLSSCFLITTVVSSPVLSISQIYGVVKDHYDL</sequence>
<evidence type="ECO:0000313" key="2">
    <source>
        <dbReference type="Proteomes" id="UP001227192"/>
    </source>
</evidence>
<comment type="caution">
    <text evidence="1">The sequence shown here is derived from an EMBL/GenBank/DDBJ whole genome shotgun (WGS) entry which is preliminary data.</text>
</comment>
<dbReference type="SMART" id="SM00248">
    <property type="entry name" value="ANK"/>
    <property type="match status" value="2"/>
</dbReference>
<dbReference type="Proteomes" id="UP001227192">
    <property type="component" value="Unassembled WGS sequence"/>
</dbReference>
<organism evidence="1 2">
    <name type="scientific">Penicillium thymicola</name>
    <dbReference type="NCBI Taxonomy" id="293382"/>
    <lineage>
        <taxon>Eukaryota</taxon>
        <taxon>Fungi</taxon>
        <taxon>Dikarya</taxon>
        <taxon>Ascomycota</taxon>
        <taxon>Pezizomycotina</taxon>
        <taxon>Eurotiomycetes</taxon>
        <taxon>Eurotiomycetidae</taxon>
        <taxon>Eurotiales</taxon>
        <taxon>Aspergillaceae</taxon>
        <taxon>Penicillium</taxon>
    </lineage>
</organism>
<dbReference type="InterPro" id="IPR036770">
    <property type="entry name" value="Ankyrin_rpt-contain_sf"/>
</dbReference>
<dbReference type="SUPFAM" id="SSF48403">
    <property type="entry name" value="Ankyrin repeat"/>
    <property type="match status" value="1"/>
</dbReference>
<dbReference type="Gene3D" id="1.25.40.20">
    <property type="entry name" value="Ankyrin repeat-containing domain"/>
    <property type="match status" value="1"/>
</dbReference>
<keyword evidence="2" id="KW-1185">Reference proteome</keyword>
<dbReference type="EMBL" id="LACB01000598">
    <property type="protein sequence ID" value="KAJ9482199.1"/>
    <property type="molecule type" value="Genomic_DNA"/>
</dbReference>
<dbReference type="InterPro" id="IPR051616">
    <property type="entry name" value="Cul2-RING_E3_ligase_SR"/>
</dbReference>
<evidence type="ECO:0000313" key="1">
    <source>
        <dbReference type="EMBL" id="KAJ9482199.1"/>
    </source>
</evidence>
<gene>
    <name evidence="1" type="ORF">VN97_g11239</name>
</gene>
<dbReference type="InterPro" id="IPR002110">
    <property type="entry name" value="Ankyrin_rpt"/>
</dbReference>
<dbReference type="Pfam" id="PF00023">
    <property type="entry name" value="Ank"/>
    <property type="match status" value="1"/>
</dbReference>
<proteinExistence type="predicted"/>
<dbReference type="PANTHER" id="PTHR46224">
    <property type="entry name" value="ANKYRIN REPEAT FAMILY PROTEIN"/>
    <property type="match status" value="1"/>
</dbReference>
<protein>
    <recommendedName>
        <fullName evidence="3">F-box domain-containing protein</fullName>
    </recommendedName>
</protein>
<name>A0AAI9T8D9_PENTH</name>
<accession>A0AAI9T8D9</accession>